<evidence type="ECO:0000313" key="2">
    <source>
        <dbReference type="EMBL" id="KAF4352220.1"/>
    </source>
</evidence>
<comment type="caution">
    <text evidence="2">The sequence shown here is derived from an EMBL/GenBank/DDBJ whole genome shotgun (WGS) entry which is preliminary data.</text>
</comment>
<name>A0A7J6E311_CANSA</name>
<proteinExistence type="predicted"/>
<reference evidence="2 3" key="1">
    <citation type="journal article" date="2020" name="bioRxiv">
        <title>Sequence and annotation of 42 cannabis genomes reveals extensive copy number variation in cannabinoid synthesis and pathogen resistance genes.</title>
        <authorList>
            <person name="Mckernan K.J."/>
            <person name="Helbert Y."/>
            <person name="Kane L.T."/>
            <person name="Ebling H."/>
            <person name="Zhang L."/>
            <person name="Liu B."/>
            <person name="Eaton Z."/>
            <person name="Mclaughlin S."/>
            <person name="Kingan S."/>
            <person name="Baybayan P."/>
            <person name="Concepcion G."/>
            <person name="Jordan M."/>
            <person name="Riva A."/>
            <person name="Barbazuk W."/>
            <person name="Harkins T."/>
        </authorList>
    </citation>
    <scope>NUCLEOTIDE SEQUENCE [LARGE SCALE GENOMIC DNA]</scope>
    <source>
        <strain evidence="3">cv. Jamaican Lion 4</strain>
        <tissue evidence="2">Leaf</tissue>
    </source>
</reference>
<accession>A0A7J6E311</accession>
<evidence type="ECO:0000313" key="3">
    <source>
        <dbReference type="Proteomes" id="UP000583929"/>
    </source>
</evidence>
<gene>
    <name evidence="2" type="ORF">G4B88_020167</name>
</gene>
<dbReference type="Proteomes" id="UP000583929">
    <property type="component" value="Unassembled WGS sequence"/>
</dbReference>
<dbReference type="EMBL" id="JAATIQ010000531">
    <property type="protein sequence ID" value="KAF4352220.1"/>
    <property type="molecule type" value="Genomic_DNA"/>
</dbReference>
<keyword evidence="3" id="KW-1185">Reference proteome</keyword>
<organism evidence="2 3">
    <name type="scientific">Cannabis sativa</name>
    <name type="common">Hemp</name>
    <name type="synonym">Marijuana</name>
    <dbReference type="NCBI Taxonomy" id="3483"/>
    <lineage>
        <taxon>Eukaryota</taxon>
        <taxon>Viridiplantae</taxon>
        <taxon>Streptophyta</taxon>
        <taxon>Embryophyta</taxon>
        <taxon>Tracheophyta</taxon>
        <taxon>Spermatophyta</taxon>
        <taxon>Magnoliopsida</taxon>
        <taxon>eudicotyledons</taxon>
        <taxon>Gunneridae</taxon>
        <taxon>Pentapetalae</taxon>
        <taxon>rosids</taxon>
        <taxon>fabids</taxon>
        <taxon>Rosales</taxon>
        <taxon>Cannabaceae</taxon>
        <taxon>Cannabis</taxon>
    </lineage>
</organism>
<sequence>MESLTSSTFPGRVNESKASSFCHGLRSRLPRRSQRLHCRPLRAAPGSDGRGYVLREDRVGHGRTILDDLCLFLDLSD</sequence>
<dbReference type="AlphaFoldDB" id="A0A7J6E311"/>
<evidence type="ECO:0000256" key="1">
    <source>
        <dbReference type="SAM" id="MobiDB-lite"/>
    </source>
</evidence>
<protein>
    <submittedName>
        <fullName evidence="2">Uncharacterized protein</fullName>
    </submittedName>
</protein>
<feature type="region of interest" description="Disordered" evidence="1">
    <location>
        <begin position="1"/>
        <end position="26"/>
    </location>
</feature>